<dbReference type="Gene3D" id="3.40.630.10">
    <property type="entry name" value="Zn peptidases"/>
    <property type="match status" value="1"/>
</dbReference>
<sequence length="606" mass="64283">MTADLTGLVAAVHRDLDTDLAMSQLRRLTGWDRYQGSAGLSAAAGYVAEQAERAGLTGVEIMTFPADGRTSWWTFTAPTSWTPRSARLSPADPAGPPLVDYPGQPYTLAANSAATAPVEAPLTLAGRAHWPPGSVILLDPGVLPDPELFARMRRDRARGFCVCTHPDRPDQAGRLELAPGSGLFAFSVPARTHAALSRARRVLVHVELDPAPHPMPVVTARTPTGDGDAELLLGAHLCHPAPSANDNGSGVVAALAAGRVLARRRLRRPVRLLWAPEFTGTAAYLHHTGRRPIAAVNLDMVGEDQRLCGGPLIVERSPEHLPHFLNALVDACVRALPPQARSYSGAVGCDTWAWRSTPFVGASDHAILADRAIGVPAVQLGHWPDRFNHSGADTLDKVDPAEIRRAAAIAAAALAAAAGADTACAHHLAAIVTRWTAHRMTACLPPHPAGADPADRLSRRWQFGRDALPTLTALGADATVLAAHTELLAGLHTTLAASVEQYPGPPRGPRGPALSRTWPGPFNLRAFMAAVPADDRDWLQREAAADRGGFYARAMALAQGIDAACDAATVRRNAAADSELDIDPAFARRYLTAMVRGGWAREDETA</sequence>
<gene>
    <name evidence="2" type="ORF">POF50_000485</name>
</gene>
<name>A0AA90K727_9ACTN</name>
<organism evidence="2">
    <name type="scientific">Streptantibioticus silvisoli</name>
    <dbReference type="NCBI Taxonomy" id="2705255"/>
    <lineage>
        <taxon>Bacteria</taxon>
        <taxon>Bacillati</taxon>
        <taxon>Actinomycetota</taxon>
        <taxon>Actinomycetes</taxon>
        <taxon>Kitasatosporales</taxon>
        <taxon>Streptomycetaceae</taxon>
        <taxon>Streptantibioticus</taxon>
    </lineage>
</organism>
<evidence type="ECO:0000259" key="1">
    <source>
        <dbReference type="Pfam" id="PF04389"/>
    </source>
</evidence>
<dbReference type="EMBL" id="JABXJJ020000001">
    <property type="protein sequence ID" value="MDI5967842.1"/>
    <property type="molecule type" value="Genomic_DNA"/>
</dbReference>
<dbReference type="Pfam" id="PF04389">
    <property type="entry name" value="Peptidase_M28"/>
    <property type="match status" value="1"/>
</dbReference>
<comment type="caution">
    <text evidence="2">The sequence shown here is derived from an EMBL/GenBank/DDBJ whole genome shotgun (WGS) entry which is preliminary data.</text>
</comment>
<dbReference type="SUPFAM" id="SSF53187">
    <property type="entry name" value="Zn-dependent exopeptidases"/>
    <property type="match status" value="1"/>
</dbReference>
<protein>
    <submittedName>
        <fullName evidence="2">DUF4910 domain-containing protein</fullName>
    </submittedName>
</protein>
<dbReference type="RefSeq" id="WP_282698422.1">
    <property type="nucleotide sequence ID" value="NZ_JABXJJ020000001.1"/>
</dbReference>
<dbReference type="AlphaFoldDB" id="A0AA90K727"/>
<proteinExistence type="predicted"/>
<reference evidence="2" key="1">
    <citation type="submission" date="2023-05" db="EMBL/GenBank/DDBJ databases">
        <title>Streptantibioticus silvisoli sp. nov., acidotolerant actinomycetes 1 from pine litter.</title>
        <authorList>
            <person name="Swiecimska M."/>
            <person name="Golinska P."/>
            <person name="Sangal V."/>
            <person name="Wachnowicz B."/>
            <person name="Goodfellow M."/>
        </authorList>
    </citation>
    <scope>NUCLEOTIDE SEQUENCE</scope>
    <source>
        <strain evidence="2">SL13</strain>
    </source>
</reference>
<evidence type="ECO:0000313" key="2">
    <source>
        <dbReference type="EMBL" id="MDI5967842.1"/>
    </source>
</evidence>
<dbReference type="InterPro" id="IPR007484">
    <property type="entry name" value="Peptidase_M28"/>
</dbReference>
<accession>A0AA90K727</accession>
<feature type="domain" description="Peptidase M28" evidence="1">
    <location>
        <begin position="218"/>
        <end position="412"/>
    </location>
</feature>